<comment type="caution">
    <text evidence="6">The sequence shown here is derived from an EMBL/GenBank/DDBJ whole genome shotgun (WGS) entry which is preliminary data.</text>
</comment>
<organism evidence="6 7">
    <name type="scientific">Candidatus Woykebacteria bacterium GWA1_44_8</name>
    <dbReference type="NCBI Taxonomy" id="1802591"/>
    <lineage>
        <taxon>Bacteria</taxon>
        <taxon>Candidatus Woykeibacteriota</taxon>
    </lineage>
</organism>
<dbReference type="EMBL" id="MHCN01000011">
    <property type="protein sequence ID" value="OGY21681.1"/>
    <property type="molecule type" value="Genomic_DNA"/>
</dbReference>
<keyword evidence="1" id="KW-0547">Nucleotide-binding</keyword>
<keyword evidence="2" id="KW-0418">Kinase</keyword>
<dbReference type="AlphaFoldDB" id="A0A1G1W213"/>
<protein>
    <submittedName>
        <fullName evidence="6">Uncharacterized protein</fullName>
    </submittedName>
</protein>
<dbReference type="Pfam" id="PF00288">
    <property type="entry name" value="GHMP_kinases_N"/>
    <property type="match status" value="1"/>
</dbReference>
<dbReference type="STRING" id="1802591.A2113_03950"/>
<dbReference type="InterPro" id="IPR014606">
    <property type="entry name" value="Heptose_7-P_kinase"/>
</dbReference>
<dbReference type="GO" id="GO:0004335">
    <property type="term" value="F:galactokinase activity"/>
    <property type="evidence" value="ECO:0007669"/>
    <property type="project" value="TreeGrafter"/>
</dbReference>
<dbReference type="PANTHER" id="PTHR10457">
    <property type="entry name" value="MEVALONATE KINASE/GALACTOKINASE"/>
    <property type="match status" value="1"/>
</dbReference>
<dbReference type="SUPFAM" id="SSF55060">
    <property type="entry name" value="GHMP Kinase, C-terminal domain"/>
    <property type="match status" value="1"/>
</dbReference>
<sequence>MVQNSKASSLPDYTLRERATIITQSPMRIVLGGGGTDVLWYSKLKGGAWISGAINKYVFVFLNKTEDPKLIKASHGFEAIMTYDYRKIANPIIREALKLTDIKRGIELSTAADASARSGLGGSGAFEVSLLNALHTYKREHVSPLVLAKEACVIEIDKMKHPIGPNDQYIAALGGINYFEIDKKGEVFIEPLNLHLHTIAKLESNLLYFRTGMQRDASSVLADQKKKAESKKTKVSDVVIKALDEIKDLGQYAKKLLLKKHIDDFGKTFHTHWLIKKKLSDKVSTSKIDEWYEEAIKAGALGGKIIGAGGGGWLVFYVPTGQATFRARMAKLGLEERRVRFDWEGTKVLINLS</sequence>
<name>A0A1G1W213_9BACT</name>
<dbReference type="GO" id="GO:0005524">
    <property type="term" value="F:ATP binding"/>
    <property type="evidence" value="ECO:0007669"/>
    <property type="project" value="UniProtKB-KW"/>
</dbReference>
<evidence type="ECO:0000259" key="4">
    <source>
        <dbReference type="Pfam" id="PF00288"/>
    </source>
</evidence>
<keyword evidence="3" id="KW-0067">ATP-binding</keyword>
<evidence type="ECO:0000259" key="5">
    <source>
        <dbReference type="Pfam" id="PF08544"/>
    </source>
</evidence>
<dbReference type="InterPro" id="IPR013750">
    <property type="entry name" value="GHMP_kinase_C_dom"/>
</dbReference>
<dbReference type="InterPro" id="IPR020568">
    <property type="entry name" value="Ribosomal_Su5_D2-typ_SF"/>
</dbReference>
<dbReference type="Pfam" id="PF08544">
    <property type="entry name" value="GHMP_kinases_C"/>
    <property type="match status" value="1"/>
</dbReference>
<evidence type="ECO:0000313" key="6">
    <source>
        <dbReference type="EMBL" id="OGY21681.1"/>
    </source>
</evidence>
<gene>
    <name evidence="6" type="ORF">A2113_03950</name>
</gene>
<dbReference type="GO" id="GO:0005829">
    <property type="term" value="C:cytosol"/>
    <property type="evidence" value="ECO:0007669"/>
    <property type="project" value="TreeGrafter"/>
</dbReference>
<dbReference type="InterPro" id="IPR036554">
    <property type="entry name" value="GHMP_kinase_C_sf"/>
</dbReference>
<dbReference type="InterPro" id="IPR001174">
    <property type="entry name" value="HddA/FKP"/>
</dbReference>
<dbReference type="PRINTS" id="PR00960">
    <property type="entry name" value="LMBPPROTEIN"/>
</dbReference>
<dbReference type="Proteomes" id="UP000176299">
    <property type="component" value="Unassembled WGS sequence"/>
</dbReference>
<feature type="domain" description="GHMP kinase N-terminal" evidence="4">
    <location>
        <begin position="96"/>
        <end position="175"/>
    </location>
</feature>
<keyword evidence="2" id="KW-0808">Transferase</keyword>
<dbReference type="PIRSF" id="PIRSF036406">
    <property type="entry name" value="Hept_kin"/>
    <property type="match status" value="1"/>
</dbReference>
<accession>A0A1G1W213</accession>
<evidence type="ECO:0000256" key="1">
    <source>
        <dbReference type="ARBA" id="ARBA00022741"/>
    </source>
</evidence>
<proteinExistence type="predicted"/>
<reference evidence="6 7" key="1">
    <citation type="journal article" date="2016" name="Nat. Commun.">
        <title>Thousands of microbial genomes shed light on interconnected biogeochemical processes in an aquifer system.</title>
        <authorList>
            <person name="Anantharaman K."/>
            <person name="Brown C.T."/>
            <person name="Hug L.A."/>
            <person name="Sharon I."/>
            <person name="Castelle C.J."/>
            <person name="Probst A.J."/>
            <person name="Thomas B.C."/>
            <person name="Singh A."/>
            <person name="Wilkins M.J."/>
            <person name="Karaoz U."/>
            <person name="Brodie E.L."/>
            <person name="Williams K.H."/>
            <person name="Hubbard S.S."/>
            <person name="Banfield J.F."/>
        </authorList>
    </citation>
    <scope>NUCLEOTIDE SEQUENCE [LARGE SCALE GENOMIC DNA]</scope>
</reference>
<feature type="domain" description="GHMP kinase C-terminal" evidence="5">
    <location>
        <begin position="254"/>
        <end position="315"/>
    </location>
</feature>
<dbReference type="PANTHER" id="PTHR10457:SF29">
    <property type="entry name" value="LMBP PROTEIN"/>
    <property type="match status" value="1"/>
</dbReference>
<dbReference type="GO" id="GO:0006012">
    <property type="term" value="P:galactose metabolic process"/>
    <property type="evidence" value="ECO:0007669"/>
    <property type="project" value="TreeGrafter"/>
</dbReference>
<dbReference type="Gene3D" id="3.30.230.120">
    <property type="match status" value="1"/>
</dbReference>
<evidence type="ECO:0000313" key="7">
    <source>
        <dbReference type="Proteomes" id="UP000176299"/>
    </source>
</evidence>
<dbReference type="InterPro" id="IPR006204">
    <property type="entry name" value="GHMP_kinase_N_dom"/>
</dbReference>
<evidence type="ECO:0000256" key="2">
    <source>
        <dbReference type="ARBA" id="ARBA00022777"/>
    </source>
</evidence>
<dbReference type="SUPFAM" id="SSF54211">
    <property type="entry name" value="Ribosomal protein S5 domain 2-like"/>
    <property type="match status" value="1"/>
</dbReference>
<evidence type="ECO:0000256" key="3">
    <source>
        <dbReference type="ARBA" id="ARBA00022840"/>
    </source>
</evidence>